<keyword evidence="1" id="KW-0732">Signal</keyword>
<dbReference type="RefSeq" id="WP_189483718.1">
    <property type="nucleotide sequence ID" value="NZ_BMYR01000011.1"/>
</dbReference>
<accession>A0ABQ2WUG6</accession>
<keyword evidence="4" id="KW-1185">Reference proteome</keyword>
<dbReference type="InterPro" id="IPR013766">
    <property type="entry name" value="Thioredoxin_domain"/>
</dbReference>
<dbReference type="InterPro" id="IPR047262">
    <property type="entry name" value="PRX-like1"/>
</dbReference>
<evidence type="ECO:0000313" key="4">
    <source>
        <dbReference type="Proteomes" id="UP000634667"/>
    </source>
</evidence>
<dbReference type="EMBL" id="BMYR01000011">
    <property type="protein sequence ID" value="GGW69133.1"/>
    <property type="molecule type" value="Genomic_DNA"/>
</dbReference>
<reference evidence="4" key="1">
    <citation type="journal article" date="2019" name="Int. J. Syst. Evol. Microbiol.">
        <title>The Global Catalogue of Microorganisms (GCM) 10K type strain sequencing project: providing services to taxonomists for standard genome sequencing and annotation.</title>
        <authorList>
            <consortium name="The Broad Institute Genomics Platform"/>
            <consortium name="The Broad Institute Genome Sequencing Center for Infectious Disease"/>
            <person name="Wu L."/>
            <person name="Ma J."/>
        </authorList>
    </citation>
    <scope>NUCLEOTIDE SEQUENCE [LARGE SCALE GENOMIC DNA]</scope>
    <source>
        <strain evidence="4">KCTC 23723</strain>
    </source>
</reference>
<feature type="signal peptide" evidence="1">
    <location>
        <begin position="1"/>
        <end position="21"/>
    </location>
</feature>
<dbReference type="PROSITE" id="PS51352">
    <property type="entry name" value="THIOREDOXIN_2"/>
    <property type="match status" value="1"/>
</dbReference>
<evidence type="ECO:0000313" key="3">
    <source>
        <dbReference type="EMBL" id="GGW69133.1"/>
    </source>
</evidence>
<dbReference type="SUPFAM" id="SSF52833">
    <property type="entry name" value="Thioredoxin-like"/>
    <property type="match status" value="1"/>
</dbReference>
<dbReference type="PANTHER" id="PTHR43640">
    <property type="entry name" value="OS07G0260300 PROTEIN"/>
    <property type="match status" value="1"/>
</dbReference>
<dbReference type="InterPro" id="IPR000866">
    <property type="entry name" value="AhpC/TSA"/>
</dbReference>
<dbReference type="Pfam" id="PF00578">
    <property type="entry name" value="AhpC-TSA"/>
    <property type="match status" value="1"/>
</dbReference>
<dbReference type="Gene3D" id="3.40.30.10">
    <property type="entry name" value="Glutaredoxin"/>
    <property type="match status" value="1"/>
</dbReference>
<sequence length="199" mass="21186">MKKMKLLALAAAALFAGSVAAAPQVGQPAPAFTVKDSTGQVHSLQDFAGKNVVLEWTNHDCPFVVKHYNGNMQQLQKTYTEQDVVWLSVISSKPGSQGHIDQAKSDELTTSRGAAPTAVIFDEDGVMGKAYDARTTPHMYVIDKAGILQYMGGIDSIPSAKVEDIANATPYLANATKAVIAGQTPDPAVTRPYGCSVKY</sequence>
<organism evidence="3 4">
    <name type="scientific">Alishewanella tabrizica</name>
    <dbReference type="NCBI Taxonomy" id="671278"/>
    <lineage>
        <taxon>Bacteria</taxon>
        <taxon>Pseudomonadati</taxon>
        <taxon>Pseudomonadota</taxon>
        <taxon>Gammaproteobacteria</taxon>
        <taxon>Alteromonadales</taxon>
        <taxon>Alteromonadaceae</taxon>
        <taxon>Alishewanella</taxon>
    </lineage>
</organism>
<feature type="domain" description="Thioredoxin" evidence="2">
    <location>
        <begin position="23"/>
        <end position="174"/>
    </location>
</feature>
<proteinExistence type="predicted"/>
<dbReference type="PANTHER" id="PTHR43640:SF1">
    <property type="entry name" value="THIOREDOXIN-DEPENDENT PEROXIREDOXIN"/>
    <property type="match status" value="1"/>
</dbReference>
<dbReference type="Proteomes" id="UP000634667">
    <property type="component" value="Unassembled WGS sequence"/>
</dbReference>
<gene>
    <name evidence="3" type="ORF">GCM10008111_26540</name>
</gene>
<name>A0ABQ2WUG6_9ALTE</name>
<evidence type="ECO:0000256" key="1">
    <source>
        <dbReference type="SAM" id="SignalP"/>
    </source>
</evidence>
<feature type="chain" id="PRO_5047440173" evidence="1">
    <location>
        <begin position="22"/>
        <end position="199"/>
    </location>
</feature>
<evidence type="ECO:0000259" key="2">
    <source>
        <dbReference type="PROSITE" id="PS51352"/>
    </source>
</evidence>
<dbReference type="InterPro" id="IPR036249">
    <property type="entry name" value="Thioredoxin-like_sf"/>
</dbReference>
<protein>
    <submittedName>
        <fullName evidence="3">Thioredoxin family protein</fullName>
    </submittedName>
</protein>
<comment type="caution">
    <text evidence="3">The sequence shown here is derived from an EMBL/GenBank/DDBJ whole genome shotgun (WGS) entry which is preliminary data.</text>
</comment>